<dbReference type="EMBL" id="CALSGD010001495">
    <property type="protein sequence ID" value="CAH6823795.1"/>
    <property type="molecule type" value="Genomic_DNA"/>
</dbReference>
<feature type="compositionally biased region" description="Polar residues" evidence="1">
    <location>
        <begin position="121"/>
        <end position="130"/>
    </location>
</feature>
<protein>
    <submittedName>
        <fullName evidence="2">LOC100360244 protein</fullName>
    </submittedName>
</protein>
<proteinExistence type="predicted"/>
<comment type="caution">
    <text evidence="2">The sequence shown here is derived from an EMBL/GenBank/DDBJ whole genome shotgun (WGS) entry which is preliminary data.</text>
</comment>
<reference evidence="2" key="1">
    <citation type="submission" date="2022-06" db="EMBL/GenBank/DDBJ databases">
        <authorList>
            <person name="Andreotti S."/>
            <person name="Wyler E."/>
        </authorList>
    </citation>
    <scope>NUCLEOTIDE SEQUENCE</scope>
</reference>
<dbReference type="Proteomes" id="UP001152836">
    <property type="component" value="Unassembled WGS sequence"/>
</dbReference>
<organism evidence="2 3">
    <name type="scientific">Phodopus roborovskii</name>
    <name type="common">Roborovski's desert hamster</name>
    <name type="synonym">Cricetulus roborovskii</name>
    <dbReference type="NCBI Taxonomy" id="109678"/>
    <lineage>
        <taxon>Eukaryota</taxon>
        <taxon>Metazoa</taxon>
        <taxon>Chordata</taxon>
        <taxon>Craniata</taxon>
        <taxon>Vertebrata</taxon>
        <taxon>Euteleostomi</taxon>
        <taxon>Mammalia</taxon>
        <taxon>Eutheria</taxon>
        <taxon>Euarchontoglires</taxon>
        <taxon>Glires</taxon>
        <taxon>Rodentia</taxon>
        <taxon>Myomorpha</taxon>
        <taxon>Muroidea</taxon>
        <taxon>Cricetidae</taxon>
        <taxon>Cricetinae</taxon>
        <taxon>Phodopus</taxon>
    </lineage>
</organism>
<accession>A0AAU9ZPJ7</accession>
<gene>
    <name evidence="2" type="primary">LOC100360244</name>
    <name evidence="2" type="ORF">PHOROB_LOCUS11129</name>
</gene>
<dbReference type="AlphaFoldDB" id="A0AAU9ZPJ7"/>
<feature type="region of interest" description="Disordered" evidence="1">
    <location>
        <begin position="106"/>
        <end position="130"/>
    </location>
</feature>
<keyword evidence="3" id="KW-1185">Reference proteome</keyword>
<name>A0AAU9ZPJ7_PHORO</name>
<evidence type="ECO:0000256" key="1">
    <source>
        <dbReference type="SAM" id="MobiDB-lite"/>
    </source>
</evidence>
<evidence type="ECO:0000313" key="2">
    <source>
        <dbReference type="EMBL" id="CAH6823795.1"/>
    </source>
</evidence>
<sequence length="130" mass="14535">MSSLTSNAAWGSSSIRASEKLWENLPGKQRLQQGSLTKEKIVRQTAKGEKNTHRWDLRVTSLVVARSFPAAEPGMAHPFVRRPAGISDRLARRKSLYRLGEWGFPEALPGPLHTPSFLPTRPSQTQKSLF</sequence>
<evidence type="ECO:0000313" key="3">
    <source>
        <dbReference type="Proteomes" id="UP001152836"/>
    </source>
</evidence>